<sequence length="71" mass="8746">MDIKIFRIVIPAKAGIQKIRFYLFYINKKLRKQNEKIFKTKYWKRWRILYSIKIVSREFYSNNNIGQSGKI</sequence>
<proteinExistence type="predicted"/>
<gene>
    <name evidence="1" type="ORF">A3I35_04120</name>
</gene>
<comment type="caution">
    <text evidence="1">The sequence shown here is derived from an EMBL/GenBank/DDBJ whole genome shotgun (WGS) entry which is preliminary data.</text>
</comment>
<reference evidence="1 2" key="1">
    <citation type="journal article" date="2016" name="Nat. Commun.">
        <title>Thousands of microbial genomes shed light on interconnected biogeochemical processes in an aquifer system.</title>
        <authorList>
            <person name="Anantharaman K."/>
            <person name="Brown C.T."/>
            <person name="Hug L.A."/>
            <person name="Sharon I."/>
            <person name="Castelle C.J."/>
            <person name="Probst A.J."/>
            <person name="Thomas B.C."/>
            <person name="Singh A."/>
            <person name="Wilkins M.J."/>
            <person name="Karaoz U."/>
            <person name="Brodie E.L."/>
            <person name="Williams K.H."/>
            <person name="Hubbard S.S."/>
            <person name="Banfield J.F."/>
        </authorList>
    </citation>
    <scope>NUCLEOTIDE SEQUENCE [LARGE SCALE GENOMIC DNA]</scope>
</reference>
<dbReference type="STRING" id="1797988.A3I35_04120"/>
<accession>A0A1F5RYI3</accession>
<name>A0A1F5RYI3_9BACT</name>
<evidence type="ECO:0000313" key="2">
    <source>
        <dbReference type="Proteomes" id="UP000177878"/>
    </source>
</evidence>
<organism evidence="1 2">
    <name type="scientific">Candidatus Falkowbacteria bacterium RIFCSPLOWO2_02_FULL_45_15</name>
    <dbReference type="NCBI Taxonomy" id="1797988"/>
    <lineage>
        <taxon>Bacteria</taxon>
        <taxon>Candidatus Falkowiibacteriota</taxon>
    </lineage>
</organism>
<protein>
    <submittedName>
        <fullName evidence="1">Uncharacterized protein</fullName>
    </submittedName>
</protein>
<evidence type="ECO:0000313" key="1">
    <source>
        <dbReference type="EMBL" id="OGF19487.1"/>
    </source>
</evidence>
<dbReference type="AlphaFoldDB" id="A0A1F5RYI3"/>
<dbReference type="Proteomes" id="UP000177878">
    <property type="component" value="Unassembled WGS sequence"/>
</dbReference>
<dbReference type="EMBL" id="MFFV01000030">
    <property type="protein sequence ID" value="OGF19487.1"/>
    <property type="molecule type" value="Genomic_DNA"/>
</dbReference>